<organism evidence="4 5">
    <name type="scientific">Phytophthora rubi</name>
    <dbReference type="NCBI Taxonomy" id="129364"/>
    <lineage>
        <taxon>Eukaryota</taxon>
        <taxon>Sar</taxon>
        <taxon>Stramenopiles</taxon>
        <taxon>Oomycota</taxon>
        <taxon>Peronosporomycetes</taxon>
        <taxon>Peronosporales</taxon>
        <taxon>Peronosporaceae</taxon>
        <taxon>Phytophthora</taxon>
    </lineage>
</organism>
<comment type="caution">
    <text evidence="4">The sequence shown here is derived from an EMBL/GenBank/DDBJ whole genome shotgun (WGS) entry which is preliminary data.</text>
</comment>
<dbReference type="Proteomes" id="UP000435112">
    <property type="component" value="Unassembled WGS sequence"/>
</dbReference>
<protein>
    <recommendedName>
        <fullName evidence="7">RxLR effector protein</fullName>
    </recommendedName>
</protein>
<gene>
    <name evidence="4" type="ORF">PR001_g1805</name>
    <name evidence="3" type="ORF">PR002_g1890</name>
</gene>
<dbReference type="EMBL" id="QXFU01000058">
    <property type="protein sequence ID" value="KAE9046066.1"/>
    <property type="molecule type" value="Genomic_DNA"/>
</dbReference>
<dbReference type="EMBL" id="QXFV01000059">
    <property type="protein sequence ID" value="KAE9051057.1"/>
    <property type="molecule type" value="Genomic_DNA"/>
</dbReference>
<proteinExistence type="predicted"/>
<feature type="chain" id="PRO_5036165515" description="RxLR effector protein" evidence="2">
    <location>
        <begin position="24"/>
        <end position="133"/>
    </location>
</feature>
<evidence type="ECO:0000256" key="2">
    <source>
        <dbReference type="SAM" id="SignalP"/>
    </source>
</evidence>
<feature type="compositionally biased region" description="Basic and acidic residues" evidence="1">
    <location>
        <begin position="122"/>
        <end position="133"/>
    </location>
</feature>
<dbReference type="AlphaFoldDB" id="A0A6A3PEW8"/>
<feature type="signal peptide" evidence="2">
    <location>
        <begin position="1"/>
        <end position="23"/>
    </location>
</feature>
<evidence type="ECO:0000313" key="6">
    <source>
        <dbReference type="Proteomes" id="UP000435112"/>
    </source>
</evidence>
<accession>A0A6A3PEW8</accession>
<sequence>MKTSSSILAIMALLAVTALGVHADQDTTTSQPEVEEKGTWAPMIRALWATGDDDSISTSQPVVDEKASWAPLRALKAMDGDQISTSQPVADEKASWALLRALRTMDDAKQQQQQPHDHHPKGKPEPKNGDKHH</sequence>
<evidence type="ECO:0000313" key="5">
    <source>
        <dbReference type="Proteomes" id="UP000429607"/>
    </source>
</evidence>
<name>A0A6A3PEW8_9STRA</name>
<evidence type="ECO:0000313" key="4">
    <source>
        <dbReference type="EMBL" id="KAE9051057.1"/>
    </source>
</evidence>
<reference evidence="5 6" key="1">
    <citation type="submission" date="2018-09" db="EMBL/GenBank/DDBJ databases">
        <title>Genomic investigation of the strawberry pathogen Phytophthora fragariae indicates pathogenicity is determined by transcriptional variation in three key races.</title>
        <authorList>
            <person name="Adams T.M."/>
            <person name="Armitage A.D."/>
            <person name="Sobczyk M.K."/>
            <person name="Bates H.J."/>
            <person name="Dunwell J.M."/>
            <person name="Nellist C.F."/>
            <person name="Harrison R.J."/>
        </authorList>
    </citation>
    <scope>NUCLEOTIDE SEQUENCE [LARGE SCALE GENOMIC DNA]</scope>
    <source>
        <strain evidence="4 5">SCRP249</strain>
        <strain evidence="3 6">SCRP324</strain>
    </source>
</reference>
<evidence type="ECO:0000256" key="1">
    <source>
        <dbReference type="SAM" id="MobiDB-lite"/>
    </source>
</evidence>
<feature type="region of interest" description="Disordered" evidence="1">
    <location>
        <begin position="102"/>
        <end position="133"/>
    </location>
</feature>
<keyword evidence="2" id="KW-0732">Signal</keyword>
<evidence type="ECO:0000313" key="3">
    <source>
        <dbReference type="EMBL" id="KAE9046066.1"/>
    </source>
</evidence>
<dbReference type="Proteomes" id="UP000429607">
    <property type="component" value="Unassembled WGS sequence"/>
</dbReference>
<dbReference type="OrthoDB" id="113682at2759"/>
<evidence type="ECO:0008006" key="7">
    <source>
        <dbReference type="Google" id="ProtNLM"/>
    </source>
</evidence>